<evidence type="ECO:0000313" key="1">
    <source>
        <dbReference type="EMBL" id="KAH7918229.1"/>
    </source>
</evidence>
<name>A0ACB8AZ29_9AGAM</name>
<dbReference type="EMBL" id="MU266825">
    <property type="protein sequence ID" value="KAH7918229.1"/>
    <property type="molecule type" value="Genomic_DNA"/>
</dbReference>
<sequence length="431" mass="47024">MVDSCQNSTFRAFCPKRIHFNDFIPYLNHLDSDLKLEKRSLTAICHQKKTYEIVSGPPSASTPPPSAAPPSPPPPRSPGAQRRPPHSTSPPRTACRPSSPSCVSDPPPSRASRTATPRSRAHTLDGTDLDRRELHSTVPRTTRYRFTVIAFAACHSTARSISGANAGGWKDWRGRGGVGVNRWLEERWELTRTSPITVPTQIPAPHRPLPFLAATRWPSLRTRKFVHSIRTSRRFDRTPTCGTATCSRVTHACLFMDGHGHLDHSGQARLDLPGLGIVASSPYSMARALNVIPTLTWCTQVTPDAYTRFSFVQHIRLSLAHAPSEIHVFEFFVPADHITQTAPLSSSFGLSITSTRLSPMFTPPGFQNYPSINFQGAGPASTSVGDLTTLPVSRPSSHTKCVAVLGAPFAHILGPQTASPSVFSTAWPLIT</sequence>
<protein>
    <submittedName>
        <fullName evidence="1">Uncharacterized protein</fullName>
    </submittedName>
</protein>
<organism evidence="1 2">
    <name type="scientific">Leucogyrophana mollusca</name>
    <dbReference type="NCBI Taxonomy" id="85980"/>
    <lineage>
        <taxon>Eukaryota</taxon>
        <taxon>Fungi</taxon>
        <taxon>Dikarya</taxon>
        <taxon>Basidiomycota</taxon>
        <taxon>Agaricomycotina</taxon>
        <taxon>Agaricomycetes</taxon>
        <taxon>Agaricomycetidae</taxon>
        <taxon>Boletales</taxon>
        <taxon>Boletales incertae sedis</taxon>
        <taxon>Leucogyrophana</taxon>
    </lineage>
</organism>
<gene>
    <name evidence="1" type="ORF">BV22DRAFT_913768</name>
</gene>
<keyword evidence="2" id="KW-1185">Reference proteome</keyword>
<accession>A0ACB8AZ29</accession>
<dbReference type="Proteomes" id="UP000790709">
    <property type="component" value="Unassembled WGS sequence"/>
</dbReference>
<proteinExistence type="predicted"/>
<comment type="caution">
    <text evidence="1">The sequence shown here is derived from an EMBL/GenBank/DDBJ whole genome shotgun (WGS) entry which is preliminary data.</text>
</comment>
<evidence type="ECO:0000313" key="2">
    <source>
        <dbReference type="Proteomes" id="UP000790709"/>
    </source>
</evidence>
<reference evidence="1" key="1">
    <citation type="journal article" date="2021" name="New Phytol.">
        <title>Evolutionary innovations through gain and loss of genes in the ectomycorrhizal Boletales.</title>
        <authorList>
            <person name="Wu G."/>
            <person name="Miyauchi S."/>
            <person name="Morin E."/>
            <person name="Kuo A."/>
            <person name="Drula E."/>
            <person name="Varga T."/>
            <person name="Kohler A."/>
            <person name="Feng B."/>
            <person name="Cao Y."/>
            <person name="Lipzen A."/>
            <person name="Daum C."/>
            <person name="Hundley H."/>
            <person name="Pangilinan J."/>
            <person name="Johnson J."/>
            <person name="Barry K."/>
            <person name="LaButti K."/>
            <person name="Ng V."/>
            <person name="Ahrendt S."/>
            <person name="Min B."/>
            <person name="Choi I.G."/>
            <person name="Park H."/>
            <person name="Plett J.M."/>
            <person name="Magnuson J."/>
            <person name="Spatafora J.W."/>
            <person name="Nagy L.G."/>
            <person name="Henrissat B."/>
            <person name="Grigoriev I.V."/>
            <person name="Yang Z.L."/>
            <person name="Xu J."/>
            <person name="Martin F.M."/>
        </authorList>
    </citation>
    <scope>NUCLEOTIDE SEQUENCE</scope>
    <source>
        <strain evidence="1">KUC20120723A-06</strain>
    </source>
</reference>